<evidence type="ECO:0000313" key="2">
    <source>
        <dbReference type="EMBL" id="KOM42847.1"/>
    </source>
</evidence>
<protein>
    <submittedName>
        <fullName evidence="2">Uncharacterized protein</fullName>
    </submittedName>
</protein>
<dbReference type="Gramene" id="KOM42847">
    <property type="protein sequence ID" value="KOM42847"/>
    <property type="gene ID" value="LR48_Vigan05g045100"/>
</dbReference>
<sequence>MGNESHKPGRSVEDGEAKRERLRFRLQKLRCGRCIRLWGVRIRIRCRALLDSVPARFIFLPCFLHLFFFMLTWLVVCFVGVNNIEDMRDEGVVNKVVREVSMNVVQVIVDLSGALVKVAKVVEV</sequence>
<keyword evidence="1" id="KW-1133">Transmembrane helix</keyword>
<proteinExistence type="predicted"/>
<dbReference type="Proteomes" id="UP000053144">
    <property type="component" value="Chromosome 5"/>
</dbReference>
<organism evidence="2 3">
    <name type="scientific">Phaseolus angularis</name>
    <name type="common">Azuki bean</name>
    <name type="synonym">Vigna angularis</name>
    <dbReference type="NCBI Taxonomy" id="3914"/>
    <lineage>
        <taxon>Eukaryota</taxon>
        <taxon>Viridiplantae</taxon>
        <taxon>Streptophyta</taxon>
        <taxon>Embryophyta</taxon>
        <taxon>Tracheophyta</taxon>
        <taxon>Spermatophyta</taxon>
        <taxon>Magnoliopsida</taxon>
        <taxon>eudicotyledons</taxon>
        <taxon>Gunneridae</taxon>
        <taxon>Pentapetalae</taxon>
        <taxon>rosids</taxon>
        <taxon>fabids</taxon>
        <taxon>Fabales</taxon>
        <taxon>Fabaceae</taxon>
        <taxon>Papilionoideae</taxon>
        <taxon>50 kb inversion clade</taxon>
        <taxon>NPAAA clade</taxon>
        <taxon>indigoferoid/millettioid clade</taxon>
        <taxon>Phaseoleae</taxon>
        <taxon>Vigna</taxon>
    </lineage>
</organism>
<keyword evidence="1" id="KW-0812">Transmembrane</keyword>
<reference evidence="3" key="1">
    <citation type="journal article" date="2015" name="Proc. Natl. Acad. Sci. U.S.A.">
        <title>Genome sequencing of adzuki bean (Vigna angularis) provides insight into high starch and low fat accumulation and domestication.</title>
        <authorList>
            <person name="Yang K."/>
            <person name="Tian Z."/>
            <person name="Chen C."/>
            <person name="Luo L."/>
            <person name="Zhao B."/>
            <person name="Wang Z."/>
            <person name="Yu L."/>
            <person name="Li Y."/>
            <person name="Sun Y."/>
            <person name="Li W."/>
            <person name="Chen Y."/>
            <person name="Li Y."/>
            <person name="Zhang Y."/>
            <person name="Ai D."/>
            <person name="Zhao J."/>
            <person name="Shang C."/>
            <person name="Ma Y."/>
            <person name="Wu B."/>
            <person name="Wang M."/>
            <person name="Gao L."/>
            <person name="Sun D."/>
            <person name="Zhang P."/>
            <person name="Guo F."/>
            <person name="Wang W."/>
            <person name="Li Y."/>
            <person name="Wang J."/>
            <person name="Varshney R.K."/>
            <person name="Wang J."/>
            <person name="Ling H.Q."/>
            <person name="Wan P."/>
        </authorList>
    </citation>
    <scope>NUCLEOTIDE SEQUENCE</scope>
    <source>
        <strain evidence="3">cv. Jingnong 6</strain>
    </source>
</reference>
<accession>A0A0L9UJU5</accession>
<feature type="transmembrane region" description="Helical" evidence="1">
    <location>
        <begin position="57"/>
        <end position="81"/>
    </location>
</feature>
<dbReference type="AlphaFoldDB" id="A0A0L9UJU5"/>
<name>A0A0L9UJU5_PHAAN</name>
<evidence type="ECO:0000313" key="3">
    <source>
        <dbReference type="Proteomes" id="UP000053144"/>
    </source>
</evidence>
<dbReference type="EMBL" id="CM003375">
    <property type="protein sequence ID" value="KOM42847.1"/>
    <property type="molecule type" value="Genomic_DNA"/>
</dbReference>
<keyword evidence="1" id="KW-0472">Membrane</keyword>
<gene>
    <name evidence="2" type="ORF">LR48_Vigan05g045100</name>
</gene>
<evidence type="ECO:0000256" key="1">
    <source>
        <dbReference type="SAM" id="Phobius"/>
    </source>
</evidence>